<evidence type="ECO:0000313" key="10">
    <source>
        <dbReference type="EMBL" id="GER71205.1"/>
    </source>
</evidence>
<feature type="domain" description="Histidine kinase" evidence="9">
    <location>
        <begin position="328"/>
        <end position="539"/>
    </location>
</feature>
<keyword evidence="11" id="KW-1185">Reference proteome</keyword>
<dbReference type="Proteomes" id="UP000391919">
    <property type="component" value="Unassembled WGS sequence"/>
</dbReference>
<dbReference type="Pfam" id="PF00512">
    <property type="entry name" value="HisKA"/>
    <property type="match status" value="1"/>
</dbReference>
<evidence type="ECO:0000259" key="9">
    <source>
        <dbReference type="PROSITE" id="PS50109"/>
    </source>
</evidence>
<proteinExistence type="predicted"/>
<keyword evidence="4" id="KW-0808">Transferase</keyword>
<dbReference type="SUPFAM" id="SSF55874">
    <property type="entry name" value="ATPase domain of HSP90 chaperone/DNA topoisomerase II/histidine kinase"/>
    <property type="match status" value="1"/>
</dbReference>
<evidence type="ECO:0000256" key="6">
    <source>
        <dbReference type="ARBA" id="ARBA00022777"/>
    </source>
</evidence>
<dbReference type="InterPro" id="IPR035965">
    <property type="entry name" value="PAS-like_dom_sf"/>
</dbReference>
<evidence type="ECO:0000256" key="2">
    <source>
        <dbReference type="ARBA" id="ARBA00012438"/>
    </source>
</evidence>
<dbReference type="SUPFAM" id="SSF55785">
    <property type="entry name" value="PYP-like sensor domain (PAS domain)"/>
    <property type="match status" value="1"/>
</dbReference>
<gene>
    <name evidence="10" type="ORF">BpJC7_25080</name>
</gene>
<dbReference type="SMART" id="SM00388">
    <property type="entry name" value="HisKA"/>
    <property type="match status" value="1"/>
</dbReference>
<dbReference type="GO" id="GO:0000155">
    <property type="term" value="F:phosphorelay sensor kinase activity"/>
    <property type="evidence" value="ECO:0007669"/>
    <property type="project" value="InterPro"/>
</dbReference>
<dbReference type="GO" id="GO:0005524">
    <property type="term" value="F:ATP binding"/>
    <property type="evidence" value="ECO:0007669"/>
    <property type="project" value="UniProtKB-KW"/>
</dbReference>
<dbReference type="SUPFAM" id="SSF47384">
    <property type="entry name" value="Homodimeric domain of signal transducing histidine kinase"/>
    <property type="match status" value="1"/>
</dbReference>
<dbReference type="PRINTS" id="PR00344">
    <property type="entry name" value="BCTRLSENSOR"/>
</dbReference>
<reference evidence="10 11" key="1">
    <citation type="submission" date="2019-09" db="EMBL/GenBank/DDBJ databases">
        <title>Draft genome sequence of Bacillus sp. JC-7.</title>
        <authorList>
            <person name="Tanaka N."/>
            <person name="Shiwa Y."/>
            <person name="Fujita N."/>
            <person name="Tanasupawat S."/>
        </authorList>
    </citation>
    <scope>NUCLEOTIDE SEQUENCE [LARGE SCALE GENOMIC DNA]</scope>
    <source>
        <strain evidence="10 11">JC-7</strain>
    </source>
</reference>
<dbReference type="InterPro" id="IPR036890">
    <property type="entry name" value="HATPase_C_sf"/>
</dbReference>
<dbReference type="InterPro" id="IPR003594">
    <property type="entry name" value="HATPase_dom"/>
</dbReference>
<dbReference type="Pfam" id="PF02518">
    <property type="entry name" value="HATPase_c"/>
    <property type="match status" value="1"/>
</dbReference>
<dbReference type="Gene3D" id="3.30.450.20">
    <property type="entry name" value="PAS domain"/>
    <property type="match status" value="1"/>
</dbReference>
<organism evidence="10 11">
    <name type="scientific">Weizmannia acidilactici</name>
    <dbReference type="NCBI Taxonomy" id="2607726"/>
    <lineage>
        <taxon>Bacteria</taxon>
        <taxon>Bacillati</taxon>
        <taxon>Bacillota</taxon>
        <taxon>Bacilli</taxon>
        <taxon>Bacillales</taxon>
        <taxon>Bacillaceae</taxon>
        <taxon>Heyndrickxia</taxon>
    </lineage>
</organism>
<dbReference type="PANTHER" id="PTHR43065:SF42">
    <property type="entry name" value="TWO-COMPONENT SENSOR PPRA"/>
    <property type="match status" value="1"/>
</dbReference>
<evidence type="ECO:0000256" key="1">
    <source>
        <dbReference type="ARBA" id="ARBA00000085"/>
    </source>
</evidence>
<keyword evidence="3" id="KW-0597">Phosphoprotein</keyword>
<dbReference type="InterPro" id="IPR003661">
    <property type="entry name" value="HisK_dim/P_dom"/>
</dbReference>
<dbReference type="Gene3D" id="3.30.450.40">
    <property type="match status" value="1"/>
</dbReference>
<accession>A0A5J4JKI7</accession>
<dbReference type="CDD" id="cd00082">
    <property type="entry name" value="HisKA"/>
    <property type="match status" value="1"/>
</dbReference>
<evidence type="ECO:0000313" key="11">
    <source>
        <dbReference type="Proteomes" id="UP000391919"/>
    </source>
</evidence>
<comment type="catalytic activity">
    <reaction evidence="1">
        <text>ATP + protein L-histidine = ADP + protein N-phospho-L-histidine.</text>
        <dbReference type="EC" id="2.7.13.3"/>
    </reaction>
</comment>
<evidence type="ECO:0000256" key="3">
    <source>
        <dbReference type="ARBA" id="ARBA00022553"/>
    </source>
</evidence>
<dbReference type="InterPro" id="IPR004358">
    <property type="entry name" value="Sig_transdc_His_kin-like_C"/>
</dbReference>
<dbReference type="InterPro" id="IPR003018">
    <property type="entry name" value="GAF"/>
</dbReference>
<dbReference type="InterPro" id="IPR005467">
    <property type="entry name" value="His_kinase_dom"/>
</dbReference>
<dbReference type="EMBL" id="BKZQ01000039">
    <property type="protein sequence ID" value="GER71205.1"/>
    <property type="molecule type" value="Genomic_DNA"/>
</dbReference>
<protein>
    <recommendedName>
        <fullName evidence="2">histidine kinase</fullName>
        <ecNumber evidence="2">2.7.13.3</ecNumber>
    </recommendedName>
</protein>
<dbReference type="PANTHER" id="PTHR43065">
    <property type="entry name" value="SENSOR HISTIDINE KINASE"/>
    <property type="match status" value="1"/>
</dbReference>
<dbReference type="SUPFAM" id="SSF55781">
    <property type="entry name" value="GAF domain-like"/>
    <property type="match status" value="1"/>
</dbReference>
<evidence type="ECO:0000256" key="7">
    <source>
        <dbReference type="ARBA" id="ARBA00022840"/>
    </source>
</evidence>
<dbReference type="SMART" id="SM00387">
    <property type="entry name" value="HATPase_c"/>
    <property type="match status" value="1"/>
</dbReference>
<keyword evidence="8" id="KW-0902">Two-component regulatory system</keyword>
<dbReference type="Gene3D" id="3.30.565.10">
    <property type="entry name" value="Histidine kinase-like ATPase, C-terminal domain"/>
    <property type="match status" value="1"/>
</dbReference>
<keyword evidence="6" id="KW-0418">Kinase</keyword>
<dbReference type="AlphaFoldDB" id="A0A5J4JKI7"/>
<dbReference type="InterPro" id="IPR036097">
    <property type="entry name" value="HisK_dim/P_sf"/>
</dbReference>
<dbReference type="InterPro" id="IPR029016">
    <property type="entry name" value="GAF-like_dom_sf"/>
</dbReference>
<name>A0A5J4JKI7_9BACI</name>
<sequence length="547" mass="62320">MLNDKYEMIALLTGVKSSKKNYYTELKNTIEQVKKKNLQLEIMNEIMKSIKVDMPLGTILENMIEKLKKLIHFDHLSISLLQNHHLVLTNVFPLNPRFMKIGSIIRNENSLYWSALIKRKVMVQRLDDPSVQFYESKYLALLHLKNILVLPIYSKNKKIGVLSIGCNSHSRWTTAEIEFLEQLTDCLAVSIENVQLYSEVLQAKQEWEDTFKAVNDMIIVFDGDIQIVQFNDAAKRLIELSGNTNNPKLEKTFLDLIKETFQSQKTGYMELHYPNQTIYEVYTYPIQNNKQYVYGVIAYIKDVTEKRKMEVQLLHSGKLAAIGEMAAGIAHELNSPLTAILGNSQLLLRSFSKDDPAFSLLHDIKNCGDRCKQIIKSLLTFSRQDEYIFDTFSLNEAIVQVLNLLKFQFKNNQISLNLMLQNDLPLIEGSQTQIEQIIINLLLNAKDAVELSSSTEKEITIKTFKHCNEIHLSVTDNGIGIEENRRSEIFHPFYSTKKNGTGLGLSVSLGIAKTHGGTIEVISKPNAGSTFILKLRLQPSKELGVKS</sequence>
<comment type="caution">
    <text evidence="10">The sequence shown here is derived from an EMBL/GenBank/DDBJ whole genome shotgun (WGS) entry which is preliminary data.</text>
</comment>
<evidence type="ECO:0000256" key="8">
    <source>
        <dbReference type="ARBA" id="ARBA00023012"/>
    </source>
</evidence>
<dbReference type="Gene3D" id="1.10.287.130">
    <property type="match status" value="1"/>
</dbReference>
<evidence type="ECO:0000256" key="4">
    <source>
        <dbReference type="ARBA" id="ARBA00022679"/>
    </source>
</evidence>
<keyword evidence="7" id="KW-0067">ATP-binding</keyword>
<keyword evidence="5" id="KW-0547">Nucleotide-binding</keyword>
<evidence type="ECO:0000256" key="5">
    <source>
        <dbReference type="ARBA" id="ARBA00022741"/>
    </source>
</evidence>
<dbReference type="EC" id="2.7.13.3" evidence="2"/>
<dbReference type="RefSeq" id="WP_253693960.1">
    <property type="nucleotide sequence ID" value="NZ_BKZQ01000039.1"/>
</dbReference>
<dbReference type="SMART" id="SM00065">
    <property type="entry name" value="GAF"/>
    <property type="match status" value="1"/>
</dbReference>
<dbReference type="Pfam" id="PF01590">
    <property type="entry name" value="GAF"/>
    <property type="match status" value="1"/>
</dbReference>
<dbReference type="PROSITE" id="PS50109">
    <property type="entry name" value="HIS_KIN"/>
    <property type="match status" value="1"/>
</dbReference>